<evidence type="ECO:0000256" key="5">
    <source>
        <dbReference type="ARBA" id="ARBA00023002"/>
    </source>
</evidence>
<dbReference type="CDD" id="cd00567">
    <property type="entry name" value="ACAD"/>
    <property type="match status" value="1"/>
</dbReference>
<comment type="similarity">
    <text evidence="2">Belongs to the acyl-CoA dehydrogenase family.</text>
</comment>
<feature type="domain" description="Acyl-CoA dehydrogenase/oxidase N-terminal" evidence="7">
    <location>
        <begin position="6"/>
        <end position="118"/>
    </location>
</feature>
<dbReference type="InterPro" id="IPR013786">
    <property type="entry name" value="AcylCoA_DH/ox_N"/>
</dbReference>
<dbReference type="Pfam" id="PF00441">
    <property type="entry name" value="Acyl-CoA_dh_1"/>
    <property type="match status" value="1"/>
</dbReference>
<protein>
    <submittedName>
        <fullName evidence="8">Acyl-CoA dehydrogenase</fullName>
    </submittedName>
</protein>
<dbReference type="InterPro" id="IPR009100">
    <property type="entry name" value="AcylCoA_DH/oxidase_NM_dom_sf"/>
</dbReference>
<dbReference type="Pfam" id="PF02771">
    <property type="entry name" value="Acyl-CoA_dh_N"/>
    <property type="match status" value="1"/>
</dbReference>
<evidence type="ECO:0000256" key="1">
    <source>
        <dbReference type="ARBA" id="ARBA00001974"/>
    </source>
</evidence>
<dbReference type="AlphaFoldDB" id="A0A1H0LCK5"/>
<dbReference type="OrthoDB" id="8677713at2"/>
<dbReference type="GO" id="GO:0003995">
    <property type="term" value="F:acyl-CoA dehydrogenase activity"/>
    <property type="evidence" value="ECO:0007669"/>
    <property type="project" value="TreeGrafter"/>
</dbReference>
<accession>A0A1H0LCK5</accession>
<evidence type="ECO:0000256" key="3">
    <source>
        <dbReference type="ARBA" id="ARBA00022630"/>
    </source>
</evidence>
<proteinExistence type="inferred from homology"/>
<dbReference type="Proteomes" id="UP000198741">
    <property type="component" value="Chromosome I"/>
</dbReference>
<evidence type="ECO:0000256" key="4">
    <source>
        <dbReference type="ARBA" id="ARBA00022827"/>
    </source>
</evidence>
<dbReference type="PANTHER" id="PTHR43884">
    <property type="entry name" value="ACYL-COA DEHYDROGENASE"/>
    <property type="match status" value="1"/>
</dbReference>
<keyword evidence="3" id="KW-0285">Flavoprotein</keyword>
<comment type="cofactor">
    <cofactor evidence="1">
        <name>FAD</name>
        <dbReference type="ChEBI" id="CHEBI:57692"/>
    </cofactor>
</comment>
<dbReference type="InterPro" id="IPR036250">
    <property type="entry name" value="AcylCo_DH-like_C"/>
</dbReference>
<keyword evidence="4" id="KW-0274">FAD</keyword>
<gene>
    <name evidence="8" type="ORF">SAMN04515671_1610</name>
</gene>
<evidence type="ECO:0000259" key="7">
    <source>
        <dbReference type="Pfam" id="PF02771"/>
    </source>
</evidence>
<evidence type="ECO:0000259" key="6">
    <source>
        <dbReference type="Pfam" id="PF00441"/>
    </source>
</evidence>
<keyword evidence="9" id="KW-1185">Reference proteome</keyword>
<dbReference type="InterPro" id="IPR009075">
    <property type="entry name" value="AcylCo_DH/oxidase_C"/>
</dbReference>
<dbReference type="PANTHER" id="PTHR43884:SF20">
    <property type="entry name" value="ACYL-COA DEHYDROGENASE FADE28"/>
    <property type="match status" value="1"/>
</dbReference>
<evidence type="ECO:0000313" key="8">
    <source>
        <dbReference type="EMBL" id="SDO65766.1"/>
    </source>
</evidence>
<dbReference type="Gene3D" id="1.20.140.10">
    <property type="entry name" value="Butyryl-CoA Dehydrogenase, subunit A, domain 3"/>
    <property type="match status" value="1"/>
</dbReference>
<dbReference type="RefSeq" id="WP_090475503.1">
    <property type="nucleotide sequence ID" value="NZ_LT629710.1"/>
</dbReference>
<evidence type="ECO:0000256" key="2">
    <source>
        <dbReference type="ARBA" id="ARBA00009347"/>
    </source>
</evidence>
<dbReference type="GO" id="GO:0050660">
    <property type="term" value="F:flavin adenine dinucleotide binding"/>
    <property type="evidence" value="ECO:0007669"/>
    <property type="project" value="InterPro"/>
</dbReference>
<organism evidence="8 9">
    <name type="scientific">Nakamurella panacisegetis</name>
    <dbReference type="NCBI Taxonomy" id="1090615"/>
    <lineage>
        <taxon>Bacteria</taxon>
        <taxon>Bacillati</taxon>
        <taxon>Actinomycetota</taxon>
        <taxon>Actinomycetes</taxon>
        <taxon>Nakamurellales</taxon>
        <taxon>Nakamurellaceae</taxon>
        <taxon>Nakamurella</taxon>
    </lineage>
</organism>
<keyword evidence="5" id="KW-0560">Oxidoreductase</keyword>
<dbReference type="Gene3D" id="2.40.110.10">
    <property type="entry name" value="Butyryl-CoA Dehydrogenase, subunit A, domain 2"/>
    <property type="match status" value="1"/>
</dbReference>
<reference evidence="8 9" key="1">
    <citation type="submission" date="2016-10" db="EMBL/GenBank/DDBJ databases">
        <authorList>
            <person name="de Groot N.N."/>
        </authorList>
    </citation>
    <scope>NUCLEOTIDE SEQUENCE [LARGE SCALE GENOMIC DNA]</scope>
    <source>
        <strain evidence="9">P4-7,KCTC 19426,CECT 7604</strain>
    </source>
</reference>
<dbReference type="InterPro" id="IPR046373">
    <property type="entry name" value="Acyl-CoA_Oxase/DH_mid-dom_sf"/>
</dbReference>
<dbReference type="EMBL" id="LT629710">
    <property type="protein sequence ID" value="SDO65766.1"/>
    <property type="molecule type" value="Genomic_DNA"/>
</dbReference>
<dbReference type="Gene3D" id="1.10.540.10">
    <property type="entry name" value="Acyl-CoA dehydrogenase/oxidase, N-terminal domain"/>
    <property type="match status" value="1"/>
</dbReference>
<dbReference type="InterPro" id="IPR037069">
    <property type="entry name" value="AcylCoA_DH/ox_N_sf"/>
</dbReference>
<dbReference type="SUPFAM" id="SSF47203">
    <property type="entry name" value="Acyl-CoA dehydrogenase C-terminal domain-like"/>
    <property type="match status" value="1"/>
</dbReference>
<dbReference type="STRING" id="1090615.SAMN04515671_1610"/>
<dbReference type="SUPFAM" id="SSF56645">
    <property type="entry name" value="Acyl-CoA dehydrogenase NM domain-like"/>
    <property type="match status" value="1"/>
</dbReference>
<sequence length="371" mass="39548">MSVVLTAEQQEYQLVLHQFLERQWPQNAVFDAVDGKGARAEVWQRLVTELDVAGLAIPEEYGGLGLSQIDVTLAAEELGAVLYCGPWFGTVALGVNALLLAADRAAAQRYLPAIARGERTATLAFADVQTRGAAATPVRAKPDGEIWRLSGVKDHVVDGATAELLLVVAETSAGPSLFAVEDTVPDTVTRRPLEALDPTRPLARVTFTSTPAMCVGQPGSFDLQAVLDLASVSATAEVVGGAAACIRTTVAHVLTRQQFGRPIGSFQAVKHRLADMQLRLEASRSALRYLAQAIDSEPDSVPLLAAVAFDTASAAYFRTAADTIQLHGGIGFTWEHVAHLHFKRAKSLQILLGASAQRRRRIADAVLGTIA</sequence>
<feature type="domain" description="Acyl-CoA dehydrogenase/oxidase C-terminal" evidence="6">
    <location>
        <begin position="227"/>
        <end position="366"/>
    </location>
</feature>
<evidence type="ECO:0000313" key="9">
    <source>
        <dbReference type="Proteomes" id="UP000198741"/>
    </source>
</evidence>
<name>A0A1H0LCK5_9ACTN</name>